<name>A0A9D1XM79_9FIRM</name>
<evidence type="ECO:0000313" key="2">
    <source>
        <dbReference type="Proteomes" id="UP000886724"/>
    </source>
</evidence>
<organism evidence="1 2">
    <name type="scientific">Candidatus Erysipelatoclostridium merdavium</name>
    <dbReference type="NCBI Taxonomy" id="2838566"/>
    <lineage>
        <taxon>Bacteria</taxon>
        <taxon>Bacillati</taxon>
        <taxon>Bacillota</taxon>
        <taxon>Erysipelotrichia</taxon>
        <taxon>Erysipelotrichales</taxon>
        <taxon>Erysipelotrichales incertae sedis</taxon>
    </lineage>
</organism>
<protein>
    <submittedName>
        <fullName evidence="1">Uncharacterized protein</fullName>
    </submittedName>
</protein>
<dbReference type="AlphaFoldDB" id="A0A9D1XM79"/>
<gene>
    <name evidence="1" type="ORF">H9980_09125</name>
</gene>
<dbReference type="EMBL" id="DXET01000204">
    <property type="protein sequence ID" value="HIX82113.1"/>
    <property type="molecule type" value="Genomic_DNA"/>
</dbReference>
<sequence>MYISKVHWIDSIYDENDTLIEHIYRYDKFVHIGYSIGVRPLVNYLGNPKYVNCADSFYSDDKATLSTKCSCNIKDMYLIIDDKGRIRNYSELAKGVYKEKYTHIYKFHCDPVPNTGKCSKYKMIRKIRTANKKRNSISVEDINELRQYPHAKIKAGRLKRQSLPSYFDDVSREYQRNWKESFKCKKQYMKNQK</sequence>
<reference evidence="1" key="2">
    <citation type="submission" date="2021-04" db="EMBL/GenBank/DDBJ databases">
        <authorList>
            <person name="Gilroy R."/>
        </authorList>
    </citation>
    <scope>NUCLEOTIDE SEQUENCE</scope>
    <source>
        <strain evidence="1">ChiGjej1B1-14440</strain>
    </source>
</reference>
<evidence type="ECO:0000313" key="1">
    <source>
        <dbReference type="EMBL" id="HIX82113.1"/>
    </source>
</evidence>
<proteinExistence type="predicted"/>
<comment type="caution">
    <text evidence="1">The sequence shown here is derived from an EMBL/GenBank/DDBJ whole genome shotgun (WGS) entry which is preliminary data.</text>
</comment>
<reference evidence="1" key="1">
    <citation type="journal article" date="2021" name="PeerJ">
        <title>Extensive microbial diversity within the chicken gut microbiome revealed by metagenomics and culture.</title>
        <authorList>
            <person name="Gilroy R."/>
            <person name="Ravi A."/>
            <person name="Getino M."/>
            <person name="Pursley I."/>
            <person name="Horton D.L."/>
            <person name="Alikhan N.F."/>
            <person name="Baker D."/>
            <person name="Gharbi K."/>
            <person name="Hall N."/>
            <person name="Watson M."/>
            <person name="Adriaenssens E.M."/>
            <person name="Foster-Nyarko E."/>
            <person name="Jarju S."/>
            <person name="Secka A."/>
            <person name="Antonio M."/>
            <person name="Oren A."/>
            <person name="Chaudhuri R.R."/>
            <person name="La Ragione R."/>
            <person name="Hildebrand F."/>
            <person name="Pallen M.J."/>
        </authorList>
    </citation>
    <scope>NUCLEOTIDE SEQUENCE</scope>
    <source>
        <strain evidence="1">ChiGjej1B1-14440</strain>
    </source>
</reference>
<dbReference type="Proteomes" id="UP000886724">
    <property type="component" value="Unassembled WGS sequence"/>
</dbReference>
<accession>A0A9D1XM79</accession>